<dbReference type="PANTHER" id="PTHR20884">
    <property type="entry name" value="GDP-D-GLUCOSE PHOSPHORYLASE 1"/>
    <property type="match status" value="1"/>
</dbReference>
<dbReference type="GO" id="GO:0006006">
    <property type="term" value="P:glucose metabolic process"/>
    <property type="evidence" value="ECO:0007669"/>
    <property type="project" value="TreeGrafter"/>
</dbReference>
<dbReference type="GO" id="GO:0016787">
    <property type="term" value="F:hydrolase activity"/>
    <property type="evidence" value="ECO:0007669"/>
    <property type="project" value="UniProtKB-KW"/>
</dbReference>
<dbReference type="Proteomes" id="UP000005317">
    <property type="component" value="Unassembled WGS sequence"/>
</dbReference>
<sequence>MFIAPNLPDFKRRFAAGLQQMLSPDGLGAFILVLANSMQDKALFTLLRNPLGETFKHLQALAPAGPEDDKAVFAALSANGIDELSSWQLHTLDGWELVTNPLRSLRPARVSSDVFREIRLPFAPGKFHFNKPFLRPEILWEGVTAGMNLRVMYNKFPFAPWHLLVVPEAEQTLPQFLTQTHHTRMMELVANTAESLPGLGMAFNSLGAYASINQLHFQGFVRATPFPVELPRWRHNGGAEAYPLECLRTNSVEASWQTIASLHQANQPYNLLYRADACYILPRKGQGTVELPAWAQGIAWHEACGVFTLPDMQTATALDANTIFRQLAQLHASLPTQLAS</sequence>
<evidence type="ECO:0000259" key="1">
    <source>
        <dbReference type="Pfam" id="PF26217"/>
    </source>
</evidence>
<dbReference type="EMBL" id="JH651384">
    <property type="protein sequence ID" value="EIJ33503.1"/>
    <property type="molecule type" value="Genomic_DNA"/>
</dbReference>
<name>A0A656HB38_THINJ</name>
<organism evidence="2 3">
    <name type="scientific">Thiothrix nivea (strain ATCC 35100 / DSM 5205 / JP2)</name>
    <dbReference type="NCBI Taxonomy" id="870187"/>
    <lineage>
        <taxon>Bacteria</taxon>
        <taxon>Pseudomonadati</taxon>
        <taxon>Pseudomonadota</taxon>
        <taxon>Gammaproteobacteria</taxon>
        <taxon>Thiotrichales</taxon>
        <taxon>Thiotrichaceae</taxon>
        <taxon>Thiothrix</taxon>
    </lineage>
</organism>
<gene>
    <name evidence="2" type="ORF">Thini_0875</name>
</gene>
<feature type="domain" description="GDPGP1-like N-terminal" evidence="1">
    <location>
        <begin position="115"/>
        <end position="219"/>
    </location>
</feature>
<dbReference type="AlphaFoldDB" id="A0A656HB38"/>
<dbReference type="InterPro" id="IPR058866">
    <property type="entry name" value="GDPGP1_N"/>
</dbReference>
<dbReference type="GO" id="GO:0005737">
    <property type="term" value="C:cytoplasm"/>
    <property type="evidence" value="ECO:0007669"/>
    <property type="project" value="UniProtKB-SubCell"/>
</dbReference>
<dbReference type="GO" id="GO:0005085">
    <property type="term" value="F:guanyl-nucleotide exchange factor activity"/>
    <property type="evidence" value="ECO:0007669"/>
    <property type="project" value="UniProtKB-KW"/>
</dbReference>
<dbReference type="InterPro" id="IPR026506">
    <property type="entry name" value="GDPGP"/>
</dbReference>
<evidence type="ECO:0000313" key="2">
    <source>
        <dbReference type="EMBL" id="EIJ33503.1"/>
    </source>
</evidence>
<dbReference type="Pfam" id="PF26217">
    <property type="entry name" value="GDPGP1_N"/>
    <property type="match status" value="1"/>
</dbReference>
<keyword evidence="3" id="KW-1185">Reference proteome</keyword>
<dbReference type="GO" id="GO:0080048">
    <property type="term" value="F:GDP-D-glucose phosphorylase activity"/>
    <property type="evidence" value="ECO:0007669"/>
    <property type="project" value="InterPro"/>
</dbReference>
<accession>A0A656HB38</accession>
<evidence type="ECO:0000313" key="3">
    <source>
        <dbReference type="Proteomes" id="UP000005317"/>
    </source>
</evidence>
<dbReference type="PANTHER" id="PTHR20884:SF8">
    <property type="entry name" value="GDP-D-GLUCOSE PHOSPHORYLASE 1"/>
    <property type="match status" value="1"/>
</dbReference>
<proteinExistence type="predicted"/>
<dbReference type="RefSeq" id="WP_002707454.1">
    <property type="nucleotide sequence ID" value="NZ_JH651384.1"/>
</dbReference>
<dbReference type="InterPro" id="IPR036265">
    <property type="entry name" value="HIT-like_sf"/>
</dbReference>
<reference evidence="3" key="1">
    <citation type="journal article" date="2011" name="Stand. Genomic Sci.">
        <title>Genome sequence of the filamentous, gliding Thiothrix nivea neotype strain (JP2(T)).</title>
        <authorList>
            <person name="Lapidus A."/>
            <person name="Nolan M."/>
            <person name="Lucas S."/>
            <person name="Glavina Del Rio T."/>
            <person name="Tice H."/>
            <person name="Cheng J.F."/>
            <person name="Tapia R."/>
            <person name="Han C."/>
            <person name="Goodwin L."/>
            <person name="Pitluck S."/>
            <person name="Liolios K."/>
            <person name="Pagani I."/>
            <person name="Ivanova N."/>
            <person name="Huntemann M."/>
            <person name="Mavromatis K."/>
            <person name="Mikhailova N."/>
            <person name="Pati A."/>
            <person name="Chen A."/>
            <person name="Palaniappan K."/>
            <person name="Land M."/>
            <person name="Brambilla E.M."/>
            <person name="Rohde M."/>
            <person name="Abt B."/>
            <person name="Verbarg S."/>
            <person name="Goker M."/>
            <person name="Bristow J."/>
            <person name="Eisen J.A."/>
            <person name="Markowitz V."/>
            <person name="Hugenholtz P."/>
            <person name="Kyrpides N.C."/>
            <person name="Klenk H.P."/>
            <person name="Woyke T."/>
        </authorList>
    </citation>
    <scope>NUCLEOTIDE SEQUENCE [LARGE SCALE GENOMIC DNA]</scope>
    <source>
        <strain evidence="3">ATCC 35100 / DSM 5205 / JP2</strain>
    </source>
</reference>
<protein>
    <recommendedName>
        <fullName evidence="1">GDPGP1-like N-terminal domain-containing protein</fullName>
    </recommendedName>
</protein>
<dbReference type="GO" id="GO:0000166">
    <property type="term" value="F:nucleotide binding"/>
    <property type="evidence" value="ECO:0007669"/>
    <property type="project" value="UniProtKB-KW"/>
</dbReference>
<dbReference type="OrthoDB" id="8566506at2"/>
<dbReference type="SUPFAM" id="SSF54197">
    <property type="entry name" value="HIT-like"/>
    <property type="match status" value="1"/>
</dbReference>